<dbReference type="InterPro" id="IPR000073">
    <property type="entry name" value="AB_hydrolase_1"/>
</dbReference>
<name>A0A6G4XVK3_9ACTN</name>
<dbReference type="Pfam" id="PF00561">
    <property type="entry name" value="Abhydrolase_1"/>
    <property type="match status" value="1"/>
</dbReference>
<feature type="domain" description="AB hydrolase-1" evidence="1">
    <location>
        <begin position="32"/>
        <end position="143"/>
    </location>
</feature>
<keyword evidence="3" id="KW-1185">Reference proteome</keyword>
<organism evidence="2 3">
    <name type="scientific">Streptomyces mesophilus</name>
    <dbReference type="NCBI Taxonomy" id="1775132"/>
    <lineage>
        <taxon>Bacteria</taxon>
        <taxon>Bacillati</taxon>
        <taxon>Actinomycetota</taxon>
        <taxon>Actinomycetes</taxon>
        <taxon>Kitasatosporales</taxon>
        <taxon>Streptomycetaceae</taxon>
        <taxon>Streptomyces</taxon>
    </lineage>
</organism>
<proteinExistence type="predicted"/>
<dbReference type="GO" id="GO:0046503">
    <property type="term" value="P:glycerolipid catabolic process"/>
    <property type="evidence" value="ECO:0007669"/>
    <property type="project" value="TreeGrafter"/>
</dbReference>
<comment type="caution">
    <text evidence="2">The sequence shown here is derived from an EMBL/GenBank/DDBJ whole genome shotgun (WGS) entry which is preliminary data.</text>
</comment>
<dbReference type="PANTHER" id="PTHR43433">
    <property type="entry name" value="HYDROLASE, ALPHA/BETA FOLD FAMILY PROTEIN"/>
    <property type="match status" value="1"/>
</dbReference>
<dbReference type="InterPro" id="IPR029058">
    <property type="entry name" value="AB_hydrolase_fold"/>
</dbReference>
<dbReference type="AlphaFoldDB" id="A0A6G4XVK3"/>
<dbReference type="InterPro" id="IPR050471">
    <property type="entry name" value="AB_hydrolase"/>
</dbReference>
<evidence type="ECO:0000313" key="3">
    <source>
        <dbReference type="Proteomes" id="UP000481109"/>
    </source>
</evidence>
<dbReference type="SUPFAM" id="SSF53474">
    <property type="entry name" value="alpha/beta-Hydrolases"/>
    <property type="match status" value="1"/>
</dbReference>
<protein>
    <submittedName>
        <fullName evidence="2">Alpha/beta hydrolase</fullName>
    </submittedName>
</protein>
<evidence type="ECO:0000259" key="1">
    <source>
        <dbReference type="Pfam" id="PF00561"/>
    </source>
</evidence>
<reference evidence="2 3" key="1">
    <citation type="submission" date="2020-02" db="EMBL/GenBank/DDBJ databases">
        <title>Whole-genome analyses of novel actinobacteria.</title>
        <authorList>
            <person name="Sahin N."/>
            <person name="Tokatli A."/>
        </authorList>
    </citation>
    <scope>NUCLEOTIDE SEQUENCE [LARGE SCALE GENOMIC DNA]</scope>
    <source>
        <strain evidence="2 3">YC504</strain>
    </source>
</reference>
<accession>A0A6G4XVK3</accession>
<dbReference type="Proteomes" id="UP000481109">
    <property type="component" value="Unassembled WGS sequence"/>
</dbReference>
<dbReference type="EMBL" id="JAAKZW010000369">
    <property type="protein sequence ID" value="NGO81639.1"/>
    <property type="molecule type" value="Genomic_DNA"/>
</dbReference>
<keyword evidence="2" id="KW-0378">Hydrolase</keyword>
<dbReference type="RefSeq" id="WP_165337025.1">
    <property type="nucleotide sequence ID" value="NZ_JAAKZW010000369.1"/>
</dbReference>
<sequence>MTTDSSSTVTPRILEVPGARLHYEVRGRGQGPLIALVGAPMDAGAFAPLADLLAVDHTVLTTDPRGINRSVLDDPEQDSTPELRADDLSRLLSHLGAGPATVLGSSGGAVTALALAQAHPEQVHIVVAHEPPLVELLPEREKVHAETDEIIATYLAGDVIGAWTRFMAQANIALPEGAIEGMFGGERDPRQVADERRWFAHELRATTHWRPDLDALRSISARMVVGIGDDSDGEECDFTSRALAEALGIEPTRFPGGHTGFAEDPGAFATRLREWLRPERSQG</sequence>
<dbReference type="GO" id="GO:0004806">
    <property type="term" value="F:triacylglycerol lipase activity"/>
    <property type="evidence" value="ECO:0007669"/>
    <property type="project" value="TreeGrafter"/>
</dbReference>
<dbReference type="Gene3D" id="3.40.50.1820">
    <property type="entry name" value="alpha/beta hydrolase"/>
    <property type="match status" value="1"/>
</dbReference>
<evidence type="ECO:0000313" key="2">
    <source>
        <dbReference type="EMBL" id="NGO81639.1"/>
    </source>
</evidence>
<gene>
    <name evidence="2" type="ORF">G6045_39195</name>
</gene>
<dbReference type="PANTHER" id="PTHR43433:SF5">
    <property type="entry name" value="AB HYDROLASE-1 DOMAIN-CONTAINING PROTEIN"/>
    <property type="match status" value="1"/>
</dbReference>